<dbReference type="InterPro" id="IPR007863">
    <property type="entry name" value="Peptidase_M16_C"/>
</dbReference>
<feature type="domain" description="Peptidase M16 N-terminal" evidence="3">
    <location>
        <begin position="52"/>
        <end position="197"/>
    </location>
</feature>
<comment type="similarity">
    <text evidence="1 2">Belongs to the peptidase M16 family.</text>
</comment>
<dbReference type="Pfam" id="PF05193">
    <property type="entry name" value="Peptidase_M16_C"/>
    <property type="match status" value="1"/>
</dbReference>
<dbReference type="EMBL" id="CABIKM010000055">
    <property type="protein sequence ID" value="VUZ86399.1"/>
    <property type="molecule type" value="Genomic_DNA"/>
</dbReference>
<evidence type="ECO:0000259" key="4">
    <source>
        <dbReference type="Pfam" id="PF05193"/>
    </source>
</evidence>
<dbReference type="Pfam" id="PF00675">
    <property type="entry name" value="Peptidase_M16"/>
    <property type="match status" value="1"/>
</dbReference>
<dbReference type="InterPro" id="IPR001431">
    <property type="entry name" value="Pept_M16_Zn_BS"/>
</dbReference>
<feature type="domain" description="Peptidase M16 C-terminal" evidence="4">
    <location>
        <begin position="206"/>
        <end position="383"/>
    </location>
</feature>
<dbReference type="InterPro" id="IPR011765">
    <property type="entry name" value="Pept_M16_N"/>
</dbReference>
<proteinExistence type="inferred from homology"/>
<sequence length="454" mass="51459">MKTAMRQRIQCVRMRGAVMAWLVLCVLLIQGLADAQVTARVKESVLENGLKILLLEEHKAPVVTIHVWYRVGARNEQPGTTGLSHLLEHMMFKGTAKVGPGQFSRIIRKNGGRDNAFTSDDYTGYFETFASDRIELALRLEADRMRGLLLDSKELESEKKVVMEERRLRTDDDPVSALREAMAAAAFQAHPYRQPVIGWMTDIEKLAREDLLRYYNAYYVPNNAVLIVVGDFNSDELLPKIRQYFGSIPRAADPPAVRAVEPEQRGERRVFLKKEAELPFVFMGYHVPNLKHPDNFALEVLAYILSGGKSARIYKSLVYEKQLALFAGGGYDRESIDPNLFPLYASVMPGKTAEEVEQALTAEIERVKNEPVSDRELQKVKNQIEADFLFGQDSVFNLARVLAEYEIIANWRAWEAYLPGIRNVTAADLQRVAKAYLTPDNRTVAVLVPEKIKR</sequence>
<dbReference type="InterPro" id="IPR050361">
    <property type="entry name" value="MPP/UQCRC_Complex"/>
</dbReference>
<dbReference type="Gene3D" id="3.30.830.10">
    <property type="entry name" value="Metalloenzyme, LuxS/M16 peptidase-like"/>
    <property type="match status" value="2"/>
</dbReference>
<dbReference type="PANTHER" id="PTHR11851">
    <property type="entry name" value="METALLOPROTEASE"/>
    <property type="match status" value="1"/>
</dbReference>
<dbReference type="Proteomes" id="UP000334340">
    <property type="component" value="Unassembled WGS sequence"/>
</dbReference>
<gene>
    <name evidence="5" type="ORF">MELA_02802</name>
</gene>
<dbReference type="AlphaFoldDB" id="A0A564ZM43"/>
<name>A0A564ZM43_9BACT</name>
<evidence type="ECO:0000256" key="2">
    <source>
        <dbReference type="RuleBase" id="RU004447"/>
    </source>
</evidence>
<dbReference type="SUPFAM" id="SSF63411">
    <property type="entry name" value="LuxS/MPP-like metallohydrolase"/>
    <property type="match status" value="2"/>
</dbReference>
<keyword evidence="6" id="KW-1185">Reference proteome</keyword>
<accession>A0A564ZM43</accession>
<organism evidence="5 6">
    <name type="scientific">Candidatus Methylomirabilis lanthanidiphila</name>
    <dbReference type="NCBI Taxonomy" id="2211376"/>
    <lineage>
        <taxon>Bacteria</taxon>
        <taxon>Candidatus Methylomirabilota</taxon>
        <taxon>Candidatus Methylomirabilia</taxon>
        <taxon>Candidatus Methylomirabilales</taxon>
        <taxon>Candidatus Methylomirabilaceae</taxon>
        <taxon>Candidatus Methylomirabilis</taxon>
    </lineage>
</organism>
<dbReference type="GO" id="GO:0004222">
    <property type="term" value="F:metalloendopeptidase activity"/>
    <property type="evidence" value="ECO:0007669"/>
    <property type="project" value="InterPro"/>
</dbReference>
<dbReference type="PANTHER" id="PTHR11851:SF49">
    <property type="entry name" value="MITOCHONDRIAL-PROCESSING PEPTIDASE SUBUNIT ALPHA"/>
    <property type="match status" value="1"/>
</dbReference>
<reference evidence="5 6" key="1">
    <citation type="submission" date="2019-07" db="EMBL/GenBank/DDBJ databases">
        <authorList>
            <person name="Cremers G."/>
        </authorList>
    </citation>
    <scope>NUCLEOTIDE SEQUENCE [LARGE SCALE GENOMIC DNA]</scope>
</reference>
<evidence type="ECO:0000256" key="1">
    <source>
        <dbReference type="ARBA" id="ARBA00007261"/>
    </source>
</evidence>
<evidence type="ECO:0000259" key="3">
    <source>
        <dbReference type="Pfam" id="PF00675"/>
    </source>
</evidence>
<dbReference type="PROSITE" id="PS00143">
    <property type="entry name" value="INSULINASE"/>
    <property type="match status" value="1"/>
</dbReference>
<dbReference type="InterPro" id="IPR011249">
    <property type="entry name" value="Metalloenz_LuxS/M16"/>
</dbReference>
<dbReference type="GO" id="GO:0006508">
    <property type="term" value="P:proteolysis"/>
    <property type="evidence" value="ECO:0007669"/>
    <property type="project" value="InterPro"/>
</dbReference>
<evidence type="ECO:0000313" key="6">
    <source>
        <dbReference type="Proteomes" id="UP000334340"/>
    </source>
</evidence>
<evidence type="ECO:0000313" key="5">
    <source>
        <dbReference type="EMBL" id="VUZ86399.1"/>
    </source>
</evidence>
<protein>
    <submittedName>
        <fullName evidence="5">Peptidase M16</fullName>
    </submittedName>
</protein>
<dbReference type="GO" id="GO:0046872">
    <property type="term" value="F:metal ion binding"/>
    <property type="evidence" value="ECO:0007669"/>
    <property type="project" value="InterPro"/>
</dbReference>